<dbReference type="FunCoup" id="A0A067NUD2">
    <property type="interactions" value="167"/>
</dbReference>
<feature type="compositionally biased region" description="Basic and acidic residues" evidence="4">
    <location>
        <begin position="176"/>
        <end position="189"/>
    </location>
</feature>
<dbReference type="InterPro" id="IPR036910">
    <property type="entry name" value="HMG_box_dom_sf"/>
</dbReference>
<feature type="domain" description="HMG box" evidence="5">
    <location>
        <begin position="96"/>
        <end position="165"/>
    </location>
</feature>
<dbReference type="STRING" id="1137138.A0A067NUD2"/>
<keyword evidence="1 3" id="KW-0238">DNA-binding</keyword>
<dbReference type="VEuPathDB" id="FungiDB:PLEOSDRAFT_1088079"/>
<feature type="region of interest" description="Disordered" evidence="4">
    <location>
        <begin position="384"/>
        <end position="425"/>
    </location>
</feature>
<evidence type="ECO:0000259" key="5">
    <source>
        <dbReference type="PROSITE" id="PS50118"/>
    </source>
</evidence>
<feature type="DNA-binding region" description="HMG box" evidence="3">
    <location>
        <begin position="96"/>
        <end position="165"/>
    </location>
</feature>
<evidence type="ECO:0000313" key="6">
    <source>
        <dbReference type="EMBL" id="KDQ31683.1"/>
    </source>
</evidence>
<dbReference type="Proteomes" id="UP000027073">
    <property type="component" value="Unassembled WGS sequence"/>
</dbReference>
<dbReference type="GO" id="GO:0000978">
    <property type="term" value="F:RNA polymerase II cis-regulatory region sequence-specific DNA binding"/>
    <property type="evidence" value="ECO:0007669"/>
    <property type="project" value="TreeGrafter"/>
</dbReference>
<proteinExistence type="predicted"/>
<dbReference type="OrthoDB" id="6247875at2759"/>
<evidence type="ECO:0000313" key="7">
    <source>
        <dbReference type="Proteomes" id="UP000027073"/>
    </source>
</evidence>
<dbReference type="GO" id="GO:0005634">
    <property type="term" value="C:nucleus"/>
    <property type="evidence" value="ECO:0007669"/>
    <property type="project" value="UniProtKB-UniRule"/>
</dbReference>
<reference evidence="7" key="1">
    <citation type="journal article" date="2014" name="Proc. Natl. Acad. Sci. U.S.A.">
        <title>Extensive sampling of basidiomycete genomes demonstrates inadequacy of the white-rot/brown-rot paradigm for wood decay fungi.</title>
        <authorList>
            <person name="Riley R."/>
            <person name="Salamov A.A."/>
            <person name="Brown D.W."/>
            <person name="Nagy L.G."/>
            <person name="Floudas D."/>
            <person name="Held B.W."/>
            <person name="Levasseur A."/>
            <person name="Lombard V."/>
            <person name="Morin E."/>
            <person name="Otillar R."/>
            <person name="Lindquist E.A."/>
            <person name="Sun H."/>
            <person name="LaButti K.M."/>
            <person name="Schmutz J."/>
            <person name="Jabbour D."/>
            <person name="Luo H."/>
            <person name="Baker S.E."/>
            <person name="Pisabarro A.G."/>
            <person name="Walton J.D."/>
            <person name="Blanchette R.A."/>
            <person name="Henrissat B."/>
            <person name="Martin F."/>
            <person name="Cullen D."/>
            <person name="Hibbett D.S."/>
            <person name="Grigoriev I.V."/>
        </authorList>
    </citation>
    <scope>NUCLEOTIDE SEQUENCE [LARGE SCALE GENOMIC DNA]</scope>
    <source>
        <strain evidence="7">PC15</strain>
    </source>
</reference>
<feature type="compositionally biased region" description="Basic residues" evidence="4">
    <location>
        <begin position="1"/>
        <end position="12"/>
    </location>
</feature>
<dbReference type="CDD" id="cd01389">
    <property type="entry name" value="HMG-box_ROX1-like"/>
    <property type="match status" value="1"/>
</dbReference>
<feature type="compositionally biased region" description="Acidic residues" evidence="4">
    <location>
        <begin position="50"/>
        <end position="60"/>
    </location>
</feature>
<feature type="region of interest" description="Disordered" evidence="4">
    <location>
        <begin position="158"/>
        <end position="189"/>
    </location>
</feature>
<dbReference type="PROSITE" id="PS50118">
    <property type="entry name" value="HMG_BOX_2"/>
    <property type="match status" value="1"/>
</dbReference>
<dbReference type="HOGENOM" id="CLU_026247_0_0_1"/>
<protein>
    <recommendedName>
        <fullName evidence="5">HMG box domain-containing protein</fullName>
    </recommendedName>
</protein>
<accession>A0A067NUD2</accession>
<evidence type="ECO:0000256" key="3">
    <source>
        <dbReference type="PROSITE-ProRule" id="PRU00267"/>
    </source>
</evidence>
<dbReference type="InterPro" id="IPR009071">
    <property type="entry name" value="HMG_box_dom"/>
</dbReference>
<dbReference type="GO" id="GO:0001228">
    <property type="term" value="F:DNA-binding transcription activator activity, RNA polymerase II-specific"/>
    <property type="evidence" value="ECO:0007669"/>
    <property type="project" value="TreeGrafter"/>
</dbReference>
<evidence type="ECO:0000256" key="1">
    <source>
        <dbReference type="ARBA" id="ARBA00023125"/>
    </source>
</evidence>
<name>A0A067NUD2_PLEO1</name>
<gene>
    <name evidence="6" type="ORF">PLEOSDRAFT_1088079</name>
</gene>
<dbReference type="PANTHER" id="PTHR10270:SF161">
    <property type="entry name" value="SEX-DETERMINING REGION Y PROTEIN"/>
    <property type="match status" value="1"/>
</dbReference>
<evidence type="ECO:0000256" key="4">
    <source>
        <dbReference type="SAM" id="MobiDB-lite"/>
    </source>
</evidence>
<dbReference type="EMBL" id="KL198005">
    <property type="protein sequence ID" value="KDQ31683.1"/>
    <property type="molecule type" value="Genomic_DNA"/>
</dbReference>
<dbReference type="SMART" id="SM00398">
    <property type="entry name" value="HMG"/>
    <property type="match status" value="1"/>
</dbReference>
<keyword evidence="3" id="KW-0539">Nucleus</keyword>
<dbReference type="Pfam" id="PF00505">
    <property type="entry name" value="HMG_box"/>
    <property type="match status" value="1"/>
</dbReference>
<organism evidence="6 7">
    <name type="scientific">Pleurotus ostreatus (strain PC15)</name>
    <name type="common">Oyster mushroom</name>
    <dbReference type="NCBI Taxonomy" id="1137138"/>
    <lineage>
        <taxon>Eukaryota</taxon>
        <taxon>Fungi</taxon>
        <taxon>Dikarya</taxon>
        <taxon>Basidiomycota</taxon>
        <taxon>Agaricomycotina</taxon>
        <taxon>Agaricomycetes</taxon>
        <taxon>Agaricomycetidae</taxon>
        <taxon>Agaricales</taxon>
        <taxon>Pleurotineae</taxon>
        <taxon>Pleurotaceae</taxon>
        <taxon>Pleurotus</taxon>
    </lineage>
</organism>
<dbReference type="Gene3D" id="1.10.30.10">
    <property type="entry name" value="High mobility group box domain"/>
    <property type="match status" value="1"/>
</dbReference>
<feature type="compositionally biased region" description="Low complexity" evidence="4">
    <location>
        <begin position="397"/>
        <end position="411"/>
    </location>
</feature>
<dbReference type="InterPro" id="IPR050140">
    <property type="entry name" value="SRY-related_HMG-box_TF-like"/>
</dbReference>
<feature type="compositionally biased region" description="Basic residues" evidence="4">
    <location>
        <begin position="81"/>
        <end position="92"/>
    </location>
</feature>
<dbReference type="GO" id="GO:0030154">
    <property type="term" value="P:cell differentiation"/>
    <property type="evidence" value="ECO:0007669"/>
    <property type="project" value="TreeGrafter"/>
</dbReference>
<keyword evidence="2" id="KW-0804">Transcription</keyword>
<dbReference type="PANTHER" id="PTHR10270">
    <property type="entry name" value="SOX TRANSCRIPTION FACTOR"/>
    <property type="match status" value="1"/>
</dbReference>
<evidence type="ECO:0000256" key="2">
    <source>
        <dbReference type="ARBA" id="ARBA00023163"/>
    </source>
</evidence>
<dbReference type="AlphaFoldDB" id="A0A067NUD2"/>
<feature type="region of interest" description="Disordered" evidence="4">
    <location>
        <begin position="1"/>
        <end position="96"/>
    </location>
</feature>
<sequence length="547" mass="60397">MPAVRLSRRRRSSLGISLTPVKPGNYGIYSPPARPVTFAPNVTPGTYVGPEDDEDNDGNEDNSSPTSALFPPSEVPAPTPARRRVPPGKRRSLGYIPRPPNAFMLFRADFVRQKHVPGSIETNHGSLSKIIGNCWRALPLDEKRVWEVKAKHAKAEHKARYPNYRFRPVHNKNKDKKKDKAQTTPDDERRCEEVAQLLLEGKKGDDLAAAVRDLDRLRSRTPPALPQSHHALAPQEFGIYAHRRSSSVPLPSEYFPNMYFSHGHVPSNSIALPSLPPFSSRPASPVRSISRSQRMMLGQRRASSARPAAMFRSWTMPTPATLPRDDSPLPEPDTSLFDPTFLDSSFSYPIHDGSTMDASHAHPFTVSSLMNNIPRQALGPLDTVPHSVEYDLSPSDTSPSSFTGLSASSSTQTLPEVDPHGWYPLDSSHQANIASSYPSTTYSGSPDHSDHVLLPVVHAPQPQAVNHAMPFADMWSEHAGQSGYDGSVPMMGEDHNQQMMGLFASQAIDQPTGCGQEMSQGYDPIFDHGFEQNWGANYEYNDIVHHA</sequence>
<dbReference type="SUPFAM" id="SSF47095">
    <property type="entry name" value="HMG-box"/>
    <property type="match status" value="1"/>
</dbReference>
<dbReference type="InParanoid" id="A0A067NUD2"/>
<dbReference type="SMR" id="A0A067NUD2"/>